<gene>
    <name evidence="2" type="ORF">GCM10017083_50930</name>
</gene>
<proteinExistence type="predicted"/>
<evidence type="ECO:0000313" key="2">
    <source>
        <dbReference type="EMBL" id="GHD62296.1"/>
    </source>
</evidence>
<dbReference type="InterPro" id="IPR036928">
    <property type="entry name" value="AS_sf"/>
</dbReference>
<dbReference type="PANTHER" id="PTHR11895:SF176">
    <property type="entry name" value="AMIDASE AMID-RELATED"/>
    <property type="match status" value="1"/>
</dbReference>
<dbReference type="InterPro" id="IPR000120">
    <property type="entry name" value="Amidase"/>
</dbReference>
<dbReference type="InterPro" id="IPR023631">
    <property type="entry name" value="Amidase_dom"/>
</dbReference>
<dbReference type="EMBL" id="BMZS01000014">
    <property type="protein sequence ID" value="GHD62296.1"/>
    <property type="molecule type" value="Genomic_DNA"/>
</dbReference>
<reference evidence="2" key="2">
    <citation type="submission" date="2020-09" db="EMBL/GenBank/DDBJ databases">
        <authorList>
            <person name="Sun Q."/>
            <person name="Kim S."/>
        </authorList>
    </citation>
    <scope>NUCLEOTIDE SEQUENCE</scope>
    <source>
        <strain evidence="2">KCTC 42651</strain>
    </source>
</reference>
<accession>A0A918XXW3</accession>
<protein>
    <submittedName>
        <fullName evidence="2">Glutamyl-tRNA(Gln) amidotransferase</fullName>
    </submittedName>
</protein>
<reference evidence="2" key="1">
    <citation type="journal article" date="2014" name="Int. J. Syst. Evol. Microbiol.">
        <title>Complete genome sequence of Corynebacterium casei LMG S-19264T (=DSM 44701T), isolated from a smear-ripened cheese.</title>
        <authorList>
            <consortium name="US DOE Joint Genome Institute (JGI-PGF)"/>
            <person name="Walter F."/>
            <person name="Albersmeier A."/>
            <person name="Kalinowski J."/>
            <person name="Ruckert C."/>
        </authorList>
    </citation>
    <scope>NUCLEOTIDE SEQUENCE</scope>
    <source>
        <strain evidence="2">KCTC 42651</strain>
    </source>
</reference>
<dbReference type="AlphaFoldDB" id="A0A918XXW3"/>
<dbReference type="Pfam" id="PF01425">
    <property type="entry name" value="Amidase"/>
    <property type="match status" value="1"/>
</dbReference>
<keyword evidence="3" id="KW-1185">Reference proteome</keyword>
<dbReference type="Proteomes" id="UP000630353">
    <property type="component" value="Unassembled WGS sequence"/>
</dbReference>
<dbReference type="GO" id="GO:0003824">
    <property type="term" value="F:catalytic activity"/>
    <property type="evidence" value="ECO:0007669"/>
    <property type="project" value="InterPro"/>
</dbReference>
<comment type="caution">
    <text evidence="2">The sequence shown here is derived from an EMBL/GenBank/DDBJ whole genome shotgun (WGS) entry which is preliminary data.</text>
</comment>
<evidence type="ECO:0000259" key="1">
    <source>
        <dbReference type="Pfam" id="PF01425"/>
    </source>
</evidence>
<evidence type="ECO:0000313" key="3">
    <source>
        <dbReference type="Proteomes" id="UP000630353"/>
    </source>
</evidence>
<dbReference type="SUPFAM" id="SSF75304">
    <property type="entry name" value="Amidase signature (AS) enzymes"/>
    <property type="match status" value="1"/>
</dbReference>
<name>A0A918XXW3_9PROT</name>
<organism evidence="2 3">
    <name type="scientific">Thalassobaculum fulvum</name>
    <dbReference type="NCBI Taxonomy" id="1633335"/>
    <lineage>
        <taxon>Bacteria</taxon>
        <taxon>Pseudomonadati</taxon>
        <taxon>Pseudomonadota</taxon>
        <taxon>Alphaproteobacteria</taxon>
        <taxon>Rhodospirillales</taxon>
        <taxon>Thalassobaculaceae</taxon>
        <taxon>Thalassobaculum</taxon>
    </lineage>
</organism>
<dbReference type="PANTHER" id="PTHR11895">
    <property type="entry name" value="TRANSAMIDASE"/>
    <property type="match status" value="1"/>
</dbReference>
<dbReference type="RefSeq" id="WP_189995025.1">
    <property type="nucleotide sequence ID" value="NZ_BMZS01000014.1"/>
</dbReference>
<feature type="domain" description="Amidase" evidence="1">
    <location>
        <begin position="26"/>
        <end position="432"/>
    </location>
</feature>
<dbReference type="Gene3D" id="3.90.1300.10">
    <property type="entry name" value="Amidase signature (AS) domain"/>
    <property type="match status" value="1"/>
</dbReference>
<sequence>MTEPCLLPVGQAARAIAERRLTARALVESCLARIARLDPIVGAWVAVDADRSLVAAERADREIEAGRRRGPLHGIPYGLKDILRTAELPTRAASRLPLADDGAEAAVHCRLRDAGAILIGKLNTYEFGTGTGAVYDDLPAPVARNPWNPDHFTGGSSTGAGAAVAAGMVPLAIGTDTGGSVRLPAMACGLVGLKPTYDLIPRTGMLPNCPSQDHLGPLTRTVADAALALAATTGTESVPGSGRLDGLRVAVVRSFHDGDPVADPAVAEHFESAVGILRGLGAETVDRRVGPSLRDFRACGRIVNAGESFAIHRRWLDDPSTAIGTALRDKLEAAAGLTASDYLDAQRWRRALVEALVEAMAGCDLMLCAGTMTPAPRLDDEAGCVRFTGDSAMTPFSLSGQPALVLPTGLDPAGLPIGVQLAARPFAEAVLLCAGAALEAAIGFAGVVPPDPVRPASACARPPAAPARAGRAGRLARSMAESVARIPRPLADELGSVLSFKPTELWT</sequence>